<dbReference type="Proteomes" id="UP000217790">
    <property type="component" value="Unassembled WGS sequence"/>
</dbReference>
<dbReference type="InParanoid" id="A0A2H3DU14"/>
<dbReference type="EMBL" id="KZ293653">
    <property type="protein sequence ID" value="PBK94962.1"/>
    <property type="molecule type" value="Genomic_DNA"/>
</dbReference>
<accession>A0A2H3DU14</accession>
<keyword evidence="2" id="KW-1185">Reference proteome</keyword>
<name>A0A2H3DU14_ARMGA</name>
<reference evidence="2" key="1">
    <citation type="journal article" date="2017" name="Nat. Ecol. Evol.">
        <title>Genome expansion and lineage-specific genetic innovations in the forest pathogenic fungi Armillaria.</title>
        <authorList>
            <person name="Sipos G."/>
            <person name="Prasanna A.N."/>
            <person name="Walter M.C."/>
            <person name="O'Connor E."/>
            <person name="Balint B."/>
            <person name="Krizsan K."/>
            <person name="Kiss B."/>
            <person name="Hess J."/>
            <person name="Varga T."/>
            <person name="Slot J."/>
            <person name="Riley R."/>
            <person name="Boka B."/>
            <person name="Rigling D."/>
            <person name="Barry K."/>
            <person name="Lee J."/>
            <person name="Mihaltcheva S."/>
            <person name="LaButti K."/>
            <person name="Lipzen A."/>
            <person name="Waldron R."/>
            <person name="Moloney N.M."/>
            <person name="Sperisen C."/>
            <person name="Kredics L."/>
            <person name="Vagvoelgyi C."/>
            <person name="Patrignani A."/>
            <person name="Fitzpatrick D."/>
            <person name="Nagy I."/>
            <person name="Doyle S."/>
            <person name="Anderson J.B."/>
            <person name="Grigoriev I.V."/>
            <person name="Gueldener U."/>
            <person name="Muensterkoetter M."/>
            <person name="Nagy L.G."/>
        </authorList>
    </citation>
    <scope>NUCLEOTIDE SEQUENCE [LARGE SCALE GENOMIC DNA]</scope>
    <source>
        <strain evidence="2">Ar21-2</strain>
    </source>
</reference>
<sequence length="114" mass="12677">MFTNGLYDLTPDAIMTSGGRLPRPIGFLLKPGILRSKNMCHRQLLFQQSQDCAHLTKTGEIAVDCRYPKCFNSSIHPPRCGTSKAPCSCRRYFDNPVRKITAVVPGRCNACRGC</sequence>
<evidence type="ECO:0000313" key="1">
    <source>
        <dbReference type="EMBL" id="PBK94962.1"/>
    </source>
</evidence>
<dbReference type="AlphaFoldDB" id="A0A2H3DU14"/>
<gene>
    <name evidence="1" type="ORF">ARMGADRAFT_72830</name>
</gene>
<protein>
    <submittedName>
        <fullName evidence="1">Uncharacterized protein</fullName>
    </submittedName>
</protein>
<dbReference type="OrthoDB" id="2816594at2759"/>
<evidence type="ECO:0000313" key="2">
    <source>
        <dbReference type="Proteomes" id="UP000217790"/>
    </source>
</evidence>
<proteinExistence type="predicted"/>
<organism evidence="1 2">
    <name type="scientific">Armillaria gallica</name>
    <name type="common">Bulbous honey fungus</name>
    <name type="synonym">Armillaria bulbosa</name>
    <dbReference type="NCBI Taxonomy" id="47427"/>
    <lineage>
        <taxon>Eukaryota</taxon>
        <taxon>Fungi</taxon>
        <taxon>Dikarya</taxon>
        <taxon>Basidiomycota</taxon>
        <taxon>Agaricomycotina</taxon>
        <taxon>Agaricomycetes</taxon>
        <taxon>Agaricomycetidae</taxon>
        <taxon>Agaricales</taxon>
        <taxon>Marasmiineae</taxon>
        <taxon>Physalacriaceae</taxon>
        <taxon>Armillaria</taxon>
    </lineage>
</organism>